<dbReference type="PANTHER" id="PTHR21368">
    <property type="entry name" value="50S RIBOSOMAL PROTEIN L9"/>
    <property type="match status" value="1"/>
</dbReference>
<dbReference type="NCBIfam" id="TIGR00158">
    <property type="entry name" value="L9"/>
    <property type="match status" value="1"/>
</dbReference>
<evidence type="ECO:0000259" key="8">
    <source>
        <dbReference type="PROSITE" id="PS00651"/>
    </source>
</evidence>
<dbReference type="InterPro" id="IPR020069">
    <property type="entry name" value="Ribosomal_bL9_C"/>
</dbReference>
<dbReference type="InterPro" id="IPR020594">
    <property type="entry name" value="Ribosomal_bL9_bac/chp"/>
</dbReference>
<evidence type="ECO:0000256" key="4">
    <source>
        <dbReference type="ARBA" id="ARBA00022980"/>
    </source>
</evidence>
<dbReference type="HAMAP" id="MF_00503">
    <property type="entry name" value="Ribosomal_bL9"/>
    <property type="match status" value="1"/>
</dbReference>
<proteinExistence type="inferred from homology"/>
<dbReference type="OrthoDB" id="9788336at2"/>
<keyword evidence="4 7" id="KW-0689">Ribosomal protein</keyword>
<keyword evidence="5 7" id="KW-0687">Ribonucleoprotein</keyword>
<name>A0A1W2C4C1_9BACT</name>
<gene>
    <name evidence="7" type="primary">rplI</name>
    <name evidence="9" type="ORF">SAMN02746065_110131</name>
</gene>
<dbReference type="InterPro" id="IPR000244">
    <property type="entry name" value="Ribosomal_bL9"/>
</dbReference>
<dbReference type="InterPro" id="IPR020070">
    <property type="entry name" value="Ribosomal_bL9_N"/>
</dbReference>
<evidence type="ECO:0000256" key="6">
    <source>
        <dbReference type="ARBA" id="ARBA00035292"/>
    </source>
</evidence>
<dbReference type="Pfam" id="PF01281">
    <property type="entry name" value="Ribosomal_L9_N"/>
    <property type="match status" value="1"/>
</dbReference>
<dbReference type="Pfam" id="PF03948">
    <property type="entry name" value="Ribosomal_L9_C"/>
    <property type="match status" value="1"/>
</dbReference>
<accession>A0A1W2C4C1</accession>
<dbReference type="GO" id="GO:0019843">
    <property type="term" value="F:rRNA binding"/>
    <property type="evidence" value="ECO:0007669"/>
    <property type="project" value="UniProtKB-UniRule"/>
</dbReference>
<dbReference type="RefSeq" id="WP_084069346.1">
    <property type="nucleotide sequence ID" value="NZ_FWXY01000010.1"/>
</dbReference>
<protein>
    <recommendedName>
        <fullName evidence="6 7">Large ribosomal subunit protein bL9</fullName>
    </recommendedName>
</protein>
<dbReference type="SUPFAM" id="SSF55653">
    <property type="entry name" value="Ribosomal protein L9 C-domain"/>
    <property type="match status" value="1"/>
</dbReference>
<comment type="function">
    <text evidence="7">Binds to the 23S rRNA.</text>
</comment>
<dbReference type="SUPFAM" id="SSF55658">
    <property type="entry name" value="L9 N-domain-like"/>
    <property type="match status" value="1"/>
</dbReference>
<feature type="domain" description="Ribosomal protein L9" evidence="8">
    <location>
        <begin position="13"/>
        <end position="40"/>
    </location>
</feature>
<organism evidence="9 10">
    <name type="scientific">Desulfocicer vacuolatum DSM 3385</name>
    <dbReference type="NCBI Taxonomy" id="1121400"/>
    <lineage>
        <taxon>Bacteria</taxon>
        <taxon>Pseudomonadati</taxon>
        <taxon>Thermodesulfobacteriota</taxon>
        <taxon>Desulfobacteria</taxon>
        <taxon>Desulfobacterales</taxon>
        <taxon>Desulfobacteraceae</taxon>
        <taxon>Desulfocicer</taxon>
    </lineage>
</organism>
<dbReference type="InterPro" id="IPR036935">
    <property type="entry name" value="Ribosomal_bL9_N_sf"/>
</dbReference>
<dbReference type="GO" id="GO:0005840">
    <property type="term" value="C:ribosome"/>
    <property type="evidence" value="ECO:0007669"/>
    <property type="project" value="UniProtKB-KW"/>
</dbReference>
<reference evidence="9 10" key="1">
    <citation type="submission" date="2017-04" db="EMBL/GenBank/DDBJ databases">
        <authorList>
            <person name="Afonso C.L."/>
            <person name="Miller P.J."/>
            <person name="Scott M.A."/>
            <person name="Spackman E."/>
            <person name="Goraichik I."/>
            <person name="Dimitrov K.M."/>
            <person name="Suarez D.L."/>
            <person name="Swayne D.E."/>
        </authorList>
    </citation>
    <scope>NUCLEOTIDE SEQUENCE [LARGE SCALE GENOMIC DNA]</scope>
    <source>
        <strain evidence="9 10">DSM 3385</strain>
    </source>
</reference>
<evidence type="ECO:0000313" key="9">
    <source>
        <dbReference type="EMBL" id="SMC79990.1"/>
    </source>
</evidence>
<dbReference type="GO" id="GO:1990904">
    <property type="term" value="C:ribonucleoprotein complex"/>
    <property type="evidence" value="ECO:0007669"/>
    <property type="project" value="UniProtKB-KW"/>
</dbReference>
<dbReference type="PROSITE" id="PS00651">
    <property type="entry name" value="RIBOSOMAL_L9"/>
    <property type="match status" value="1"/>
</dbReference>
<dbReference type="InterPro" id="IPR009027">
    <property type="entry name" value="Ribosomal_bL9/RNase_H1_N"/>
</dbReference>
<evidence type="ECO:0000256" key="1">
    <source>
        <dbReference type="ARBA" id="ARBA00010605"/>
    </source>
</evidence>
<dbReference type="STRING" id="1121400.SAMN02746065_110131"/>
<dbReference type="EMBL" id="FWXY01000010">
    <property type="protein sequence ID" value="SMC79990.1"/>
    <property type="molecule type" value="Genomic_DNA"/>
</dbReference>
<dbReference type="GO" id="GO:0003735">
    <property type="term" value="F:structural constituent of ribosome"/>
    <property type="evidence" value="ECO:0007669"/>
    <property type="project" value="InterPro"/>
</dbReference>
<evidence type="ECO:0000256" key="7">
    <source>
        <dbReference type="HAMAP-Rule" id="MF_00503"/>
    </source>
</evidence>
<keyword evidence="2 7" id="KW-0699">rRNA-binding</keyword>
<evidence type="ECO:0000313" key="10">
    <source>
        <dbReference type="Proteomes" id="UP000192418"/>
    </source>
</evidence>
<keyword evidence="3 7" id="KW-0694">RNA-binding</keyword>
<evidence type="ECO:0000256" key="3">
    <source>
        <dbReference type="ARBA" id="ARBA00022884"/>
    </source>
</evidence>
<dbReference type="InterPro" id="IPR036791">
    <property type="entry name" value="Ribosomal_bL9_C_sf"/>
</dbReference>
<keyword evidence="10" id="KW-1185">Reference proteome</keyword>
<dbReference type="AlphaFoldDB" id="A0A1W2C4C1"/>
<evidence type="ECO:0000256" key="2">
    <source>
        <dbReference type="ARBA" id="ARBA00022730"/>
    </source>
</evidence>
<dbReference type="GO" id="GO:0006412">
    <property type="term" value="P:translation"/>
    <property type="evidence" value="ECO:0007669"/>
    <property type="project" value="UniProtKB-UniRule"/>
</dbReference>
<dbReference type="Gene3D" id="3.10.430.100">
    <property type="entry name" value="Ribosomal protein L9, C-terminal domain"/>
    <property type="match status" value="1"/>
</dbReference>
<comment type="similarity">
    <text evidence="1 7">Belongs to the bacterial ribosomal protein bL9 family.</text>
</comment>
<dbReference type="Gene3D" id="3.40.5.10">
    <property type="entry name" value="Ribosomal protein L9, N-terminal domain"/>
    <property type="match status" value="1"/>
</dbReference>
<evidence type="ECO:0000256" key="5">
    <source>
        <dbReference type="ARBA" id="ARBA00023274"/>
    </source>
</evidence>
<sequence>MRVILKETIDTLGIVGTECTVAPGYARNYLFPQGKAIAATPQNRKVIEQARAKFDLQIAKEKKLAQEMAEKVKDIKCTIKAKVFEEVRLYGSVTSHDIKAALDAQEVFIERRSILLAEPIKEAGEYKVPVRLYKDVEPEITVTVEPEEKTD</sequence>
<dbReference type="Proteomes" id="UP000192418">
    <property type="component" value="Unassembled WGS sequence"/>
</dbReference>